<proteinExistence type="predicted"/>
<dbReference type="EMBL" id="OZ034815">
    <property type="protein sequence ID" value="CAL1367419.1"/>
    <property type="molecule type" value="Genomic_DNA"/>
</dbReference>
<dbReference type="Proteomes" id="UP001497516">
    <property type="component" value="Chromosome 2"/>
</dbReference>
<dbReference type="AlphaFoldDB" id="A0AAV2D4U1"/>
<organism evidence="1 2">
    <name type="scientific">Linum trigynum</name>
    <dbReference type="NCBI Taxonomy" id="586398"/>
    <lineage>
        <taxon>Eukaryota</taxon>
        <taxon>Viridiplantae</taxon>
        <taxon>Streptophyta</taxon>
        <taxon>Embryophyta</taxon>
        <taxon>Tracheophyta</taxon>
        <taxon>Spermatophyta</taxon>
        <taxon>Magnoliopsida</taxon>
        <taxon>eudicotyledons</taxon>
        <taxon>Gunneridae</taxon>
        <taxon>Pentapetalae</taxon>
        <taxon>rosids</taxon>
        <taxon>fabids</taxon>
        <taxon>Malpighiales</taxon>
        <taxon>Linaceae</taxon>
        <taxon>Linum</taxon>
    </lineage>
</organism>
<evidence type="ECO:0000313" key="1">
    <source>
        <dbReference type="EMBL" id="CAL1367419.1"/>
    </source>
</evidence>
<protein>
    <submittedName>
        <fullName evidence="1">Uncharacterized protein</fullName>
    </submittedName>
</protein>
<name>A0AAV2D4U1_9ROSI</name>
<keyword evidence="2" id="KW-1185">Reference proteome</keyword>
<accession>A0AAV2D4U1</accession>
<reference evidence="1 2" key="1">
    <citation type="submission" date="2024-04" db="EMBL/GenBank/DDBJ databases">
        <authorList>
            <person name="Fracassetti M."/>
        </authorList>
    </citation>
    <scope>NUCLEOTIDE SEQUENCE [LARGE SCALE GENOMIC DNA]</scope>
</reference>
<evidence type="ECO:0000313" key="2">
    <source>
        <dbReference type="Proteomes" id="UP001497516"/>
    </source>
</evidence>
<gene>
    <name evidence="1" type="ORF">LTRI10_LOCUS11099</name>
</gene>
<sequence>MYLMQPKLPDVPRRDTYRQIYPDAIVIARYLDVIEITKPKRDANRQTQIQPKFSDTKLFKSLNLPEPPLPSNGPRAVNKSKHAASSTHVVTCHLELAWCYFRP</sequence>